<dbReference type="PIRSF" id="PIRSF004555">
    <property type="entry name" value="UCP004555"/>
    <property type="match status" value="1"/>
</dbReference>
<dbReference type="HAMAP" id="MF_00274">
    <property type="entry name" value="DNA_YbaB_EbfC"/>
    <property type="match status" value="1"/>
</dbReference>
<comment type="subcellular location">
    <subcellularLocation>
        <location evidence="2">Cytoplasm</location>
        <location evidence="2">Nucleoid</location>
    </subcellularLocation>
</comment>
<dbReference type="EMBL" id="JBHUIY010000025">
    <property type="protein sequence ID" value="MFD2234628.1"/>
    <property type="molecule type" value="Genomic_DNA"/>
</dbReference>
<proteinExistence type="inferred from homology"/>
<keyword evidence="2" id="KW-0963">Cytoplasm</keyword>
<dbReference type="Proteomes" id="UP001597296">
    <property type="component" value="Unassembled WGS sequence"/>
</dbReference>
<dbReference type="InterPro" id="IPR004401">
    <property type="entry name" value="YbaB/EbfC"/>
</dbReference>
<dbReference type="InterPro" id="IPR036894">
    <property type="entry name" value="YbaB-like_sf"/>
</dbReference>
<comment type="function">
    <text evidence="2">Binds to DNA and alters its conformation. May be involved in regulation of gene expression, nucleoid organization and DNA protection.</text>
</comment>
<accession>A0ABW5CF65</accession>
<gene>
    <name evidence="3" type="ORF">ACFSNB_12515</name>
</gene>
<dbReference type="RefSeq" id="WP_377317033.1">
    <property type="nucleotide sequence ID" value="NZ_JBHUIY010000025.1"/>
</dbReference>
<comment type="similarity">
    <text evidence="2">Belongs to the YbaB/EbfC family.</text>
</comment>
<dbReference type="PANTHER" id="PTHR33449">
    <property type="entry name" value="NUCLEOID-ASSOCIATED PROTEIN YBAB"/>
    <property type="match status" value="1"/>
</dbReference>
<protein>
    <recommendedName>
        <fullName evidence="2">Nucleoid-associated protein ACFSNB_12515</fullName>
    </recommendedName>
</protein>
<comment type="caution">
    <text evidence="3">The sequence shown here is derived from an EMBL/GenBank/DDBJ whole genome shotgun (WGS) entry which is preliminary data.</text>
</comment>
<evidence type="ECO:0000256" key="2">
    <source>
        <dbReference type="HAMAP-Rule" id="MF_00274"/>
    </source>
</evidence>
<evidence type="ECO:0000313" key="3">
    <source>
        <dbReference type="EMBL" id="MFD2234628.1"/>
    </source>
</evidence>
<evidence type="ECO:0000256" key="1">
    <source>
        <dbReference type="ARBA" id="ARBA00023125"/>
    </source>
</evidence>
<sequence>MKNLGNLMKQATQMQAKMGEMHAKLGETEVEGSAGAGLVSVTITGKFDLRKVRIDPSLVKPEETGVLEDLIVAAFADARTKAEAVMQEEMEKITGGFGLPGGLKLPF</sequence>
<dbReference type="Pfam" id="PF02575">
    <property type="entry name" value="YbaB_DNA_bd"/>
    <property type="match status" value="1"/>
</dbReference>
<evidence type="ECO:0000313" key="4">
    <source>
        <dbReference type="Proteomes" id="UP001597296"/>
    </source>
</evidence>
<keyword evidence="1 2" id="KW-0238">DNA-binding</keyword>
<name>A0ABW5CF65_9PROT</name>
<dbReference type="SUPFAM" id="SSF82607">
    <property type="entry name" value="YbaB-like"/>
    <property type="match status" value="1"/>
</dbReference>
<dbReference type="NCBIfam" id="TIGR00103">
    <property type="entry name" value="DNA_YbaB_EbfC"/>
    <property type="match status" value="1"/>
</dbReference>
<dbReference type="PANTHER" id="PTHR33449:SF1">
    <property type="entry name" value="NUCLEOID-ASSOCIATED PROTEIN YBAB"/>
    <property type="match status" value="1"/>
</dbReference>
<comment type="subunit">
    <text evidence="2">Homodimer.</text>
</comment>
<keyword evidence="4" id="KW-1185">Reference proteome</keyword>
<dbReference type="Gene3D" id="3.30.1310.10">
    <property type="entry name" value="Nucleoid-associated protein YbaB-like domain"/>
    <property type="match status" value="1"/>
</dbReference>
<organism evidence="3 4">
    <name type="scientific">Phaeospirillum tilakii</name>
    <dbReference type="NCBI Taxonomy" id="741673"/>
    <lineage>
        <taxon>Bacteria</taxon>
        <taxon>Pseudomonadati</taxon>
        <taxon>Pseudomonadota</taxon>
        <taxon>Alphaproteobacteria</taxon>
        <taxon>Rhodospirillales</taxon>
        <taxon>Rhodospirillaceae</taxon>
        <taxon>Phaeospirillum</taxon>
    </lineage>
</organism>
<reference evidence="4" key="1">
    <citation type="journal article" date="2019" name="Int. J. Syst. Evol. Microbiol.">
        <title>The Global Catalogue of Microorganisms (GCM) 10K type strain sequencing project: providing services to taxonomists for standard genome sequencing and annotation.</title>
        <authorList>
            <consortium name="The Broad Institute Genomics Platform"/>
            <consortium name="The Broad Institute Genome Sequencing Center for Infectious Disease"/>
            <person name="Wu L."/>
            <person name="Ma J."/>
        </authorList>
    </citation>
    <scope>NUCLEOTIDE SEQUENCE [LARGE SCALE GENOMIC DNA]</scope>
    <source>
        <strain evidence="4">KCTC 15012</strain>
    </source>
</reference>